<organism evidence="5 6">
    <name type="scientific">Helicobacter pylori</name>
    <name type="common">Campylobacter pylori</name>
    <dbReference type="NCBI Taxonomy" id="210"/>
    <lineage>
        <taxon>Bacteria</taxon>
        <taxon>Pseudomonadati</taxon>
        <taxon>Campylobacterota</taxon>
        <taxon>Epsilonproteobacteria</taxon>
        <taxon>Campylobacterales</taxon>
        <taxon>Helicobacteraceae</taxon>
        <taxon>Helicobacter</taxon>
    </lineage>
</organism>
<evidence type="ECO:0000313" key="6">
    <source>
        <dbReference type="Proteomes" id="UP000289022"/>
    </source>
</evidence>
<comment type="caution">
    <text evidence="5">The sequence shown here is derived from an EMBL/GenBank/DDBJ whole genome shotgun (WGS) entry which is preliminary data.</text>
</comment>
<dbReference type="GO" id="GO:0009279">
    <property type="term" value="C:cell outer membrane"/>
    <property type="evidence" value="ECO:0007669"/>
    <property type="project" value="UniProtKB-SubCell"/>
</dbReference>
<dbReference type="EMBL" id="RJGP01001190">
    <property type="protein sequence ID" value="RVZ22708.1"/>
    <property type="molecule type" value="Genomic_DNA"/>
</dbReference>
<reference evidence="5 6" key="1">
    <citation type="submission" date="2018-11" db="EMBL/GenBank/DDBJ databases">
        <title>Genetic determinants and prediction of antibiotic resistance phenotypes in Helicobacter pylori.</title>
        <authorList>
            <person name="Wagner K."/>
        </authorList>
    </citation>
    <scope>NUCLEOTIDE SEQUENCE [LARGE SCALE GENOMIC DNA]</scope>
    <source>
        <strain evidence="5 6">ZH70</strain>
    </source>
</reference>
<keyword evidence="2" id="KW-0472">Membrane</keyword>
<dbReference type="Proteomes" id="UP000289022">
    <property type="component" value="Unassembled WGS sequence"/>
</dbReference>
<evidence type="ECO:0000256" key="3">
    <source>
        <dbReference type="ARBA" id="ARBA00023237"/>
    </source>
</evidence>
<keyword evidence="5" id="KW-0675">Receptor</keyword>
<feature type="domain" description="TonB-dependent receptor-like beta-barrel" evidence="4">
    <location>
        <begin position="4"/>
        <end position="119"/>
    </location>
</feature>
<sequence>RYAKNIKPEVGSNAEFNIDYSSQYFSGRAAAFYQALDNFISQYAQNLIVTNLNQAIRIYGYEVGGTFKYKGVSLNVGVSRTWPTTRGYLMADSYELAASTGNVFIIKLDYTIPKTGINLAWLSRFVTGL</sequence>
<accession>A0A438WEC7</accession>
<gene>
    <name evidence="5" type="ORF">EC518_12745</name>
</gene>
<dbReference type="SUPFAM" id="SSF56935">
    <property type="entry name" value="Porins"/>
    <property type="match status" value="1"/>
</dbReference>
<feature type="non-terminal residue" evidence="5">
    <location>
        <position position="129"/>
    </location>
</feature>
<keyword evidence="3" id="KW-0998">Cell outer membrane</keyword>
<feature type="non-terminal residue" evidence="5">
    <location>
        <position position="1"/>
    </location>
</feature>
<evidence type="ECO:0000259" key="4">
    <source>
        <dbReference type="Pfam" id="PF00593"/>
    </source>
</evidence>
<protein>
    <submittedName>
        <fullName evidence="5">TonB-dependent receptor</fullName>
    </submittedName>
</protein>
<dbReference type="InterPro" id="IPR036942">
    <property type="entry name" value="Beta-barrel_TonB_sf"/>
</dbReference>
<dbReference type="Pfam" id="PF00593">
    <property type="entry name" value="TonB_dep_Rec_b-barrel"/>
    <property type="match status" value="1"/>
</dbReference>
<dbReference type="InterPro" id="IPR000531">
    <property type="entry name" value="Beta-barrel_TonB"/>
</dbReference>
<name>A0A438WEC7_HELPX</name>
<evidence type="ECO:0000313" key="5">
    <source>
        <dbReference type="EMBL" id="RVZ22708.1"/>
    </source>
</evidence>
<dbReference type="AlphaFoldDB" id="A0A438WEC7"/>
<evidence type="ECO:0000256" key="1">
    <source>
        <dbReference type="ARBA" id="ARBA00004442"/>
    </source>
</evidence>
<evidence type="ECO:0000256" key="2">
    <source>
        <dbReference type="ARBA" id="ARBA00023136"/>
    </source>
</evidence>
<comment type="subcellular location">
    <subcellularLocation>
        <location evidence="1">Cell outer membrane</location>
    </subcellularLocation>
</comment>
<proteinExistence type="predicted"/>
<dbReference type="Gene3D" id="2.40.170.20">
    <property type="entry name" value="TonB-dependent receptor, beta-barrel domain"/>
    <property type="match status" value="1"/>
</dbReference>